<dbReference type="OrthoDB" id="252899at2759"/>
<reference evidence="3 4" key="1">
    <citation type="journal article" date="2012" name="BMC Genomics">
        <title>Comparative genomic analysis of human infective Trypanosoma cruzi lineages with the bat-restricted subspecies T. cruzi marinkellei.</title>
        <authorList>
            <person name="Franzen O."/>
            <person name="Talavera-Lopez C."/>
            <person name="Ochaya S."/>
            <person name="Butler C.E."/>
            <person name="Messenger L.A."/>
            <person name="Lewis M.D."/>
            <person name="Llewellyn M.S."/>
            <person name="Marinkelle C.J."/>
            <person name="Tyler K.M."/>
            <person name="Miles M.A."/>
            <person name="Andersson B."/>
        </authorList>
    </citation>
    <scope>NUCLEOTIDE SEQUENCE [LARGE SCALE GENOMIC DNA]</scope>
    <source>
        <strain evidence="3 4">B7</strain>
    </source>
</reference>
<comment type="caution">
    <text evidence="3">The sequence shown here is derived from an EMBL/GenBank/DDBJ whole genome shotgun (WGS) entry which is preliminary data.</text>
</comment>
<evidence type="ECO:0000313" key="4">
    <source>
        <dbReference type="Proteomes" id="UP000007350"/>
    </source>
</evidence>
<evidence type="ECO:0000259" key="1">
    <source>
        <dbReference type="Pfam" id="PF20445"/>
    </source>
</evidence>
<keyword evidence="4" id="KW-1185">Reference proteome</keyword>
<dbReference type="InterPro" id="IPR006518">
    <property type="entry name" value="Trypano_RHS"/>
</dbReference>
<evidence type="ECO:0000313" key="3">
    <source>
        <dbReference type="EMBL" id="EKF28347.1"/>
    </source>
</evidence>
<proteinExistence type="predicted"/>
<dbReference type="EMBL" id="AHKC01015930">
    <property type="protein sequence ID" value="EKF28347.1"/>
    <property type="molecule type" value="Genomic_DNA"/>
</dbReference>
<dbReference type="Pfam" id="PF24466">
    <property type="entry name" value="DUF7578"/>
    <property type="match status" value="1"/>
</dbReference>
<protein>
    <submittedName>
        <fullName evidence="3">Retrotransposon hot spot (RHS) protein, putative</fullName>
    </submittedName>
</protein>
<sequence length="206" mass="23426">MKFTIFNKIEDELLKGRICVKEVRLNDFLTRELDGRGVVDTNWNVLLGEFFEDPKKNIRNKGALNEIRTTDAYLRMEIAVSHEAIFQKDVRKLCDKGVNNLLGWLKAAAAVKAGVHNLTKNALDAALEEVRRQTTEAPVILEGLYESVYNARWSHVVELPDDDKTKTGTGMEVREGKPEQSWTYKKVGGILERMTMWSNPVQHLPG</sequence>
<name>K2NHA4_TRYCR</name>
<feature type="domain" description="Retrotransposon hot spot protein N-terminal" evidence="1">
    <location>
        <begin position="145"/>
        <end position="197"/>
    </location>
</feature>
<dbReference type="AlphaFoldDB" id="K2NHA4"/>
<feature type="domain" description="DUF7578" evidence="2">
    <location>
        <begin position="20"/>
        <end position="82"/>
    </location>
</feature>
<gene>
    <name evidence="3" type="ORF">MOQ_007906</name>
</gene>
<evidence type="ECO:0000259" key="2">
    <source>
        <dbReference type="Pfam" id="PF24466"/>
    </source>
</evidence>
<dbReference type="Proteomes" id="UP000007350">
    <property type="component" value="Unassembled WGS sequence"/>
</dbReference>
<dbReference type="Pfam" id="PF20445">
    <property type="entry name" value="RHS_N"/>
    <property type="match status" value="1"/>
</dbReference>
<dbReference type="InterPro" id="IPR056000">
    <property type="entry name" value="DUF7578"/>
</dbReference>
<dbReference type="InterPro" id="IPR046835">
    <property type="entry name" value="RHS_N"/>
</dbReference>
<dbReference type="NCBIfam" id="TIGR01631">
    <property type="entry name" value="Trypano_RHS"/>
    <property type="match status" value="1"/>
</dbReference>
<organism evidence="3 4">
    <name type="scientific">Trypanosoma cruzi marinkellei</name>
    <dbReference type="NCBI Taxonomy" id="85056"/>
    <lineage>
        <taxon>Eukaryota</taxon>
        <taxon>Discoba</taxon>
        <taxon>Euglenozoa</taxon>
        <taxon>Kinetoplastea</taxon>
        <taxon>Metakinetoplastina</taxon>
        <taxon>Trypanosomatida</taxon>
        <taxon>Trypanosomatidae</taxon>
        <taxon>Trypanosoma</taxon>
        <taxon>Schizotrypanum</taxon>
    </lineage>
</organism>
<accession>K2NHA4</accession>